<comment type="caution">
    <text evidence="1">The sequence shown here is derived from an EMBL/GenBank/DDBJ whole genome shotgun (WGS) entry which is preliminary data.</text>
</comment>
<organism evidence="1 2">
    <name type="scientific">Streptomyces bambusae</name>
    <dbReference type="NCBI Taxonomy" id="1550616"/>
    <lineage>
        <taxon>Bacteria</taxon>
        <taxon>Bacillati</taxon>
        <taxon>Actinomycetota</taxon>
        <taxon>Actinomycetes</taxon>
        <taxon>Kitasatosporales</taxon>
        <taxon>Streptomycetaceae</taxon>
        <taxon>Streptomyces</taxon>
    </lineage>
</organism>
<keyword evidence="2" id="KW-1185">Reference proteome</keyword>
<reference evidence="1 2" key="1">
    <citation type="submission" date="2019-12" db="EMBL/GenBank/DDBJ databases">
        <title>Genome sequence of Streptomyces bambusae.</title>
        <authorList>
            <person name="Bansal K."/>
            <person name="Choksket S."/>
            <person name="Korpole S."/>
            <person name="Patil P.B."/>
        </authorList>
    </citation>
    <scope>NUCLEOTIDE SEQUENCE [LARGE SCALE GENOMIC DNA]</scope>
    <source>
        <strain evidence="1 2">SK60</strain>
    </source>
</reference>
<protein>
    <submittedName>
        <fullName evidence="1">ATPase</fullName>
    </submittedName>
</protein>
<gene>
    <name evidence="1" type="ORF">GPJ59_23050</name>
</gene>
<evidence type="ECO:0000313" key="1">
    <source>
        <dbReference type="EMBL" id="MBW5484676.1"/>
    </source>
</evidence>
<dbReference type="Proteomes" id="UP000812013">
    <property type="component" value="Unassembled WGS sequence"/>
</dbReference>
<evidence type="ECO:0000313" key="2">
    <source>
        <dbReference type="Proteomes" id="UP000812013"/>
    </source>
</evidence>
<proteinExistence type="predicted"/>
<feature type="non-terminal residue" evidence="1">
    <location>
        <position position="1"/>
    </location>
</feature>
<accession>A0ABS6ZAA5</accession>
<dbReference type="EMBL" id="WTFF01000182">
    <property type="protein sequence ID" value="MBW5484676.1"/>
    <property type="molecule type" value="Genomic_DNA"/>
</dbReference>
<sequence length="41" mass="4061">AEGDPLLGSLRLAAGAALGRLPWPVGAPLLRLVPAADRTAG</sequence>
<name>A0ABS6ZAA5_9ACTN</name>